<dbReference type="PANTHER" id="PTHR30098:SF2">
    <property type="entry name" value="LEUCYL_PHENYLALANYL-TRNA--PROTEIN TRANSFERASE"/>
    <property type="match status" value="1"/>
</dbReference>
<evidence type="ECO:0000256" key="4">
    <source>
        <dbReference type="HAMAP-Rule" id="MF_00688"/>
    </source>
</evidence>
<dbReference type="NCBIfam" id="TIGR00667">
    <property type="entry name" value="aat"/>
    <property type="match status" value="1"/>
</dbReference>
<dbReference type="InterPro" id="IPR004616">
    <property type="entry name" value="Leu/Phe-tRNA_Trfase"/>
</dbReference>
<dbReference type="InterPro" id="IPR042203">
    <property type="entry name" value="Leu/Phe-tRNA_Trfase_C"/>
</dbReference>
<dbReference type="InterPro" id="IPR042221">
    <property type="entry name" value="Leu/Phe-tRNA_Trfase_N"/>
</dbReference>
<dbReference type="EC" id="2.3.2.6" evidence="4"/>
<dbReference type="SUPFAM" id="SSF55729">
    <property type="entry name" value="Acyl-CoA N-acyltransferases (Nat)"/>
    <property type="match status" value="1"/>
</dbReference>
<dbReference type="Pfam" id="PF03588">
    <property type="entry name" value="Leu_Phe_trans"/>
    <property type="match status" value="1"/>
</dbReference>
<dbReference type="OrthoDB" id="9790282at2"/>
<keyword evidence="6" id="KW-1185">Reference proteome</keyword>
<evidence type="ECO:0000313" key="6">
    <source>
        <dbReference type="Proteomes" id="UP000196138"/>
    </source>
</evidence>
<dbReference type="EMBL" id="CP021455">
    <property type="protein sequence ID" value="ARU04905.1"/>
    <property type="molecule type" value="Genomic_DNA"/>
</dbReference>
<evidence type="ECO:0000313" key="5">
    <source>
        <dbReference type="EMBL" id="ARU04905.1"/>
    </source>
</evidence>
<gene>
    <name evidence="4" type="primary">aat</name>
    <name evidence="5" type="ORF">CCO03_09610</name>
</gene>
<dbReference type="InterPro" id="IPR016181">
    <property type="entry name" value="Acyl_CoA_acyltransferase"/>
</dbReference>
<comment type="catalytic activity">
    <reaction evidence="4">
        <text>L-phenylalanyl-tRNA(Phe) + an N-terminal L-alpha-aminoacyl-[protein] = an N-terminal L-phenylalanyl-L-alpha-aminoacyl-[protein] + tRNA(Phe)</text>
        <dbReference type="Rhea" id="RHEA:43632"/>
        <dbReference type="Rhea" id="RHEA-COMP:9668"/>
        <dbReference type="Rhea" id="RHEA-COMP:9699"/>
        <dbReference type="Rhea" id="RHEA-COMP:10636"/>
        <dbReference type="Rhea" id="RHEA-COMP:10637"/>
        <dbReference type="ChEBI" id="CHEBI:78442"/>
        <dbReference type="ChEBI" id="CHEBI:78531"/>
        <dbReference type="ChEBI" id="CHEBI:78597"/>
        <dbReference type="ChEBI" id="CHEBI:83561"/>
        <dbReference type="EC" id="2.3.2.6"/>
    </reaction>
</comment>
<dbReference type="Gene3D" id="3.30.70.3550">
    <property type="entry name" value="Leucyl/phenylalanyl-tRNA-protein transferase, N-terminal domain"/>
    <property type="match status" value="1"/>
</dbReference>
<dbReference type="AlphaFoldDB" id="A0A1Y0EMM6"/>
<comment type="catalytic activity">
    <reaction evidence="4">
        <text>N-terminal L-lysyl-[protein] + L-leucyl-tRNA(Leu) = N-terminal L-leucyl-L-lysyl-[protein] + tRNA(Leu) + H(+)</text>
        <dbReference type="Rhea" id="RHEA:12340"/>
        <dbReference type="Rhea" id="RHEA-COMP:9613"/>
        <dbReference type="Rhea" id="RHEA-COMP:9622"/>
        <dbReference type="Rhea" id="RHEA-COMP:12670"/>
        <dbReference type="Rhea" id="RHEA-COMP:12671"/>
        <dbReference type="ChEBI" id="CHEBI:15378"/>
        <dbReference type="ChEBI" id="CHEBI:65249"/>
        <dbReference type="ChEBI" id="CHEBI:78442"/>
        <dbReference type="ChEBI" id="CHEBI:78494"/>
        <dbReference type="ChEBI" id="CHEBI:133043"/>
        <dbReference type="EC" id="2.3.2.6"/>
    </reaction>
</comment>
<evidence type="ECO:0000256" key="1">
    <source>
        <dbReference type="ARBA" id="ARBA00022490"/>
    </source>
</evidence>
<dbReference type="KEGG" id="cser:CCO03_09610"/>
<dbReference type="Proteomes" id="UP000196138">
    <property type="component" value="Chromosome"/>
</dbReference>
<reference evidence="5 6" key="1">
    <citation type="submission" date="2017-05" db="EMBL/GenBank/DDBJ databases">
        <authorList>
            <person name="Song R."/>
            <person name="Chenine A.L."/>
            <person name="Ruprecht R.M."/>
        </authorList>
    </citation>
    <scope>NUCLEOTIDE SEQUENCE [LARGE SCALE GENOMIC DNA]</scope>
    <source>
        <strain evidence="5 6">DSM 26136</strain>
    </source>
</reference>
<sequence length="250" mass="27945">MRHVSFALPWIDVNTPLPPMEQAWPRGSEAPGLLAAGDDLSVARLRQAYAQCTFPWFSEGQPVLWWSPDPRMVLDVGQFRLHRSLRKKIAQLVRMGRLVIRMDHDFAAVIRACAHQSREGQDGTWIVPPMVQAYEAWHAAGDVHSVEAWVDGELAGGLYGVNLGRAFFGESMFTRQTDGSKIALAALVAFCRSQGITHVDCQQNTPHLAFMGAREMPRAAFAQLVRKAMTHPAPSWQFHALYWQALQSAD</sequence>
<name>A0A1Y0EMM6_9BURK</name>
<dbReference type="PANTHER" id="PTHR30098">
    <property type="entry name" value="LEUCYL/PHENYLALANYL-TRNA--PROTEIN TRANSFERASE"/>
    <property type="match status" value="1"/>
</dbReference>
<protein>
    <recommendedName>
        <fullName evidence="4">Leucyl/phenylalanyl-tRNA--protein transferase</fullName>
        <ecNumber evidence="4">2.3.2.6</ecNumber>
    </recommendedName>
    <alternativeName>
        <fullName evidence="4">L/F-transferase</fullName>
    </alternativeName>
    <alternativeName>
        <fullName evidence="4">Leucyltransferase</fullName>
    </alternativeName>
    <alternativeName>
        <fullName evidence="4">Phenyalanyltransferase</fullName>
    </alternativeName>
</protein>
<keyword evidence="3 4" id="KW-0012">Acyltransferase</keyword>
<keyword evidence="2 4" id="KW-0808">Transferase</keyword>
<comment type="subcellular location">
    <subcellularLocation>
        <location evidence="4">Cytoplasm</location>
    </subcellularLocation>
</comment>
<keyword evidence="1 4" id="KW-0963">Cytoplasm</keyword>
<comment type="similarity">
    <text evidence="4">Belongs to the L/F-transferase family.</text>
</comment>
<proteinExistence type="inferred from homology"/>
<dbReference type="HAMAP" id="MF_00688">
    <property type="entry name" value="Leu_Phe_trans"/>
    <property type="match status" value="1"/>
</dbReference>
<accession>A0A1Y0EMM6</accession>
<evidence type="ECO:0000256" key="2">
    <source>
        <dbReference type="ARBA" id="ARBA00022679"/>
    </source>
</evidence>
<dbReference type="RefSeq" id="WP_087280399.1">
    <property type="nucleotide sequence ID" value="NZ_CP021455.1"/>
</dbReference>
<evidence type="ECO:0000256" key="3">
    <source>
        <dbReference type="ARBA" id="ARBA00023315"/>
    </source>
</evidence>
<dbReference type="GO" id="GO:0008914">
    <property type="term" value="F:leucyl-tRNA--protein transferase activity"/>
    <property type="evidence" value="ECO:0007669"/>
    <property type="project" value="UniProtKB-UniRule"/>
</dbReference>
<dbReference type="GO" id="GO:0030163">
    <property type="term" value="P:protein catabolic process"/>
    <property type="evidence" value="ECO:0007669"/>
    <property type="project" value="UniProtKB-UniRule"/>
</dbReference>
<comment type="catalytic activity">
    <reaction evidence="4">
        <text>N-terminal L-arginyl-[protein] + L-leucyl-tRNA(Leu) = N-terminal L-leucyl-L-arginyl-[protein] + tRNA(Leu) + H(+)</text>
        <dbReference type="Rhea" id="RHEA:50416"/>
        <dbReference type="Rhea" id="RHEA-COMP:9613"/>
        <dbReference type="Rhea" id="RHEA-COMP:9622"/>
        <dbReference type="Rhea" id="RHEA-COMP:12672"/>
        <dbReference type="Rhea" id="RHEA-COMP:12673"/>
        <dbReference type="ChEBI" id="CHEBI:15378"/>
        <dbReference type="ChEBI" id="CHEBI:64719"/>
        <dbReference type="ChEBI" id="CHEBI:78442"/>
        <dbReference type="ChEBI" id="CHEBI:78494"/>
        <dbReference type="ChEBI" id="CHEBI:133044"/>
        <dbReference type="EC" id="2.3.2.6"/>
    </reaction>
</comment>
<dbReference type="Gene3D" id="3.40.630.70">
    <property type="entry name" value="Leucyl/phenylalanyl-tRNA-protein transferase, C-terminal domain"/>
    <property type="match status" value="1"/>
</dbReference>
<organism evidence="5 6">
    <name type="scientific">Comamonas serinivorans</name>
    <dbReference type="NCBI Taxonomy" id="1082851"/>
    <lineage>
        <taxon>Bacteria</taxon>
        <taxon>Pseudomonadati</taxon>
        <taxon>Pseudomonadota</taxon>
        <taxon>Betaproteobacteria</taxon>
        <taxon>Burkholderiales</taxon>
        <taxon>Comamonadaceae</taxon>
        <taxon>Comamonas</taxon>
    </lineage>
</organism>
<dbReference type="GO" id="GO:0005737">
    <property type="term" value="C:cytoplasm"/>
    <property type="evidence" value="ECO:0007669"/>
    <property type="project" value="UniProtKB-SubCell"/>
</dbReference>
<comment type="function">
    <text evidence="4">Functions in the N-end rule pathway of protein degradation where it conjugates Leu, Phe and, less efficiently, Met from aminoacyl-tRNAs to the N-termini of proteins containing an N-terminal arginine or lysine.</text>
</comment>